<dbReference type="Proteomes" id="UP001469553">
    <property type="component" value="Unassembled WGS sequence"/>
</dbReference>
<keyword evidence="2" id="KW-1185">Reference proteome</keyword>
<accession>A0ABV0Z637</accession>
<dbReference type="EMBL" id="JAHRIP010050774">
    <property type="protein sequence ID" value="MEQ2300933.1"/>
    <property type="molecule type" value="Genomic_DNA"/>
</dbReference>
<sequence>MLTLQCVSPPSCKYWHLVLTVCCMETALTQTSTGARITYPGLGKISIRQSVNRTPRLYFTPSLEGPRLQPCGQNPTLQYYKLSCKPIPYFPGLPSLCSIVPHPRSNTIIHSCANKLVKLFLCLQRFYLHLGQVHQQNHDSGI</sequence>
<gene>
    <name evidence="1" type="ORF">AMECASPLE_030873</name>
</gene>
<evidence type="ECO:0000313" key="1">
    <source>
        <dbReference type="EMBL" id="MEQ2300933.1"/>
    </source>
</evidence>
<protein>
    <submittedName>
        <fullName evidence="1">Uncharacterized protein</fullName>
    </submittedName>
</protein>
<comment type="caution">
    <text evidence="1">The sequence shown here is derived from an EMBL/GenBank/DDBJ whole genome shotgun (WGS) entry which is preliminary data.</text>
</comment>
<evidence type="ECO:0000313" key="2">
    <source>
        <dbReference type="Proteomes" id="UP001469553"/>
    </source>
</evidence>
<name>A0ABV0Z637_9TELE</name>
<proteinExistence type="predicted"/>
<reference evidence="1 2" key="1">
    <citation type="submission" date="2021-06" db="EMBL/GenBank/DDBJ databases">
        <authorList>
            <person name="Palmer J.M."/>
        </authorList>
    </citation>
    <scope>NUCLEOTIDE SEQUENCE [LARGE SCALE GENOMIC DNA]</scope>
    <source>
        <strain evidence="1 2">AS_MEX2019</strain>
        <tissue evidence="1">Muscle</tissue>
    </source>
</reference>
<organism evidence="1 2">
    <name type="scientific">Ameca splendens</name>
    <dbReference type="NCBI Taxonomy" id="208324"/>
    <lineage>
        <taxon>Eukaryota</taxon>
        <taxon>Metazoa</taxon>
        <taxon>Chordata</taxon>
        <taxon>Craniata</taxon>
        <taxon>Vertebrata</taxon>
        <taxon>Euteleostomi</taxon>
        <taxon>Actinopterygii</taxon>
        <taxon>Neopterygii</taxon>
        <taxon>Teleostei</taxon>
        <taxon>Neoteleostei</taxon>
        <taxon>Acanthomorphata</taxon>
        <taxon>Ovalentaria</taxon>
        <taxon>Atherinomorphae</taxon>
        <taxon>Cyprinodontiformes</taxon>
        <taxon>Goodeidae</taxon>
        <taxon>Ameca</taxon>
    </lineage>
</organism>